<feature type="domain" description="Aminotransferase class I/classII large" evidence="1">
    <location>
        <begin position="47"/>
        <end position="354"/>
    </location>
</feature>
<evidence type="ECO:0000313" key="3">
    <source>
        <dbReference type="Proteomes" id="UP000192674"/>
    </source>
</evidence>
<protein>
    <submittedName>
        <fullName evidence="2">Aspartate/methionine/tyrosine aminotransferase</fullName>
    </submittedName>
</protein>
<dbReference type="RefSeq" id="WP_084424479.1">
    <property type="nucleotide sequence ID" value="NZ_FWXV01000001.1"/>
</dbReference>
<organism evidence="2 3">
    <name type="scientific">Kibdelosporangium aridum</name>
    <dbReference type="NCBI Taxonomy" id="2030"/>
    <lineage>
        <taxon>Bacteria</taxon>
        <taxon>Bacillati</taxon>
        <taxon>Actinomycetota</taxon>
        <taxon>Actinomycetes</taxon>
        <taxon>Pseudonocardiales</taxon>
        <taxon>Pseudonocardiaceae</taxon>
        <taxon>Kibdelosporangium</taxon>
    </lineage>
</organism>
<dbReference type="InterPro" id="IPR015422">
    <property type="entry name" value="PyrdxlP-dep_Trfase_small"/>
</dbReference>
<proteinExistence type="predicted"/>
<keyword evidence="3" id="KW-1185">Reference proteome</keyword>
<gene>
    <name evidence="2" type="ORF">SAMN05661093_00637</name>
</gene>
<dbReference type="InterPro" id="IPR004839">
    <property type="entry name" value="Aminotransferase_I/II_large"/>
</dbReference>
<dbReference type="Gene3D" id="3.40.640.10">
    <property type="entry name" value="Type I PLP-dependent aspartate aminotransferase-like (Major domain)"/>
    <property type="match status" value="1"/>
</dbReference>
<dbReference type="CDD" id="cd00609">
    <property type="entry name" value="AAT_like"/>
    <property type="match status" value="1"/>
</dbReference>
<dbReference type="Gene3D" id="3.90.1150.10">
    <property type="entry name" value="Aspartate Aminotransferase, domain 1"/>
    <property type="match status" value="1"/>
</dbReference>
<dbReference type="Pfam" id="PF00155">
    <property type="entry name" value="Aminotran_1_2"/>
    <property type="match status" value="1"/>
</dbReference>
<evidence type="ECO:0000259" key="1">
    <source>
        <dbReference type="Pfam" id="PF00155"/>
    </source>
</evidence>
<dbReference type="InterPro" id="IPR015424">
    <property type="entry name" value="PyrdxlP-dep_Trfase"/>
</dbReference>
<dbReference type="PANTHER" id="PTHR43510:SF1">
    <property type="entry name" value="AMINOTRANSFERASE FUNCTION, HYPOTHETICAL (EUROFUNG)"/>
    <property type="match status" value="1"/>
</dbReference>
<sequence>MPVLPEFRLETYFSKWEFAARYHLTASDAESMKLPELLALASDENRARWDSLHLGYTETWGMPALREAIADTYSDVSPDQVLCFAGAEEGIYLAMRTLLRPSDHVIVITPNYQAAETIPLSICDVTGVALRPEDDWALDLDAVVGAIRPNTRMISVNFPNNPTGAVPAEAVWLRLTQICDERGITLFGDEVYRGLGTAALPQAADISPNAMSLNVMSKAYGLPGLRIGWIACRDRSVLERLERAKHYTTICNSAPSEILALIALEARDRILVRNRSIIAENIPLFDEFFTRFADLFEWAPPQGGCVCYPRYLGSDGVETMCTELVEQEGVLLLPASIYASALTETPTDRFRVGVGRKSPEAALERWATWLEKRR</sequence>
<dbReference type="Proteomes" id="UP000192674">
    <property type="component" value="Unassembled WGS sequence"/>
</dbReference>
<keyword evidence="2" id="KW-0808">Transferase</keyword>
<reference evidence="2 3" key="1">
    <citation type="submission" date="2017-04" db="EMBL/GenBank/DDBJ databases">
        <authorList>
            <person name="Afonso C.L."/>
            <person name="Miller P.J."/>
            <person name="Scott M.A."/>
            <person name="Spackman E."/>
            <person name="Goraichik I."/>
            <person name="Dimitrov K.M."/>
            <person name="Suarez D.L."/>
            <person name="Swayne D.E."/>
        </authorList>
    </citation>
    <scope>NUCLEOTIDE SEQUENCE [LARGE SCALE GENOMIC DNA]</scope>
    <source>
        <strain evidence="2 3">DSM 43828</strain>
    </source>
</reference>
<name>A0A1W2AAY4_KIBAR</name>
<dbReference type="PANTHER" id="PTHR43510">
    <property type="entry name" value="AMINOTRANSFERASE FUNCTION, HYPOTHETICAL (EUROFUNG)"/>
    <property type="match status" value="1"/>
</dbReference>
<evidence type="ECO:0000313" key="2">
    <source>
        <dbReference type="EMBL" id="SMC57826.1"/>
    </source>
</evidence>
<dbReference type="OrthoDB" id="9763453at2"/>
<dbReference type="AlphaFoldDB" id="A0A1W2AAY4"/>
<dbReference type="EMBL" id="FWXV01000001">
    <property type="protein sequence ID" value="SMC57826.1"/>
    <property type="molecule type" value="Genomic_DNA"/>
</dbReference>
<dbReference type="GO" id="GO:0030170">
    <property type="term" value="F:pyridoxal phosphate binding"/>
    <property type="evidence" value="ECO:0007669"/>
    <property type="project" value="InterPro"/>
</dbReference>
<dbReference type="SUPFAM" id="SSF53383">
    <property type="entry name" value="PLP-dependent transferases"/>
    <property type="match status" value="1"/>
</dbReference>
<accession>A0A1W2AAY4</accession>
<dbReference type="GO" id="GO:0008483">
    <property type="term" value="F:transaminase activity"/>
    <property type="evidence" value="ECO:0007669"/>
    <property type="project" value="UniProtKB-KW"/>
</dbReference>
<dbReference type="InterPro" id="IPR015421">
    <property type="entry name" value="PyrdxlP-dep_Trfase_major"/>
</dbReference>
<keyword evidence="2" id="KW-0032">Aminotransferase</keyword>